<proteinExistence type="predicted"/>
<feature type="compositionally biased region" description="Basic and acidic residues" evidence="1">
    <location>
        <begin position="30"/>
        <end position="40"/>
    </location>
</feature>
<dbReference type="AlphaFoldDB" id="A0A6J4REM2"/>
<feature type="non-terminal residue" evidence="2">
    <location>
        <position position="1"/>
    </location>
</feature>
<name>A0A6J4REM2_9ACTN</name>
<feature type="compositionally biased region" description="Basic residues" evidence="1">
    <location>
        <begin position="17"/>
        <end position="29"/>
    </location>
</feature>
<gene>
    <name evidence="2" type="ORF">AVDCRST_MAG05-241</name>
</gene>
<feature type="non-terminal residue" evidence="2">
    <location>
        <position position="65"/>
    </location>
</feature>
<accession>A0A6J4REM2</accession>
<evidence type="ECO:0000313" key="2">
    <source>
        <dbReference type="EMBL" id="CAA9467811.1"/>
    </source>
</evidence>
<protein>
    <submittedName>
        <fullName evidence="2">Uncharacterized protein</fullName>
    </submittedName>
</protein>
<dbReference type="EMBL" id="CADCVM010000032">
    <property type="protein sequence ID" value="CAA9467811.1"/>
    <property type="molecule type" value="Genomic_DNA"/>
</dbReference>
<feature type="region of interest" description="Disordered" evidence="1">
    <location>
        <begin position="15"/>
        <end position="65"/>
    </location>
</feature>
<evidence type="ECO:0000256" key="1">
    <source>
        <dbReference type="SAM" id="MobiDB-lite"/>
    </source>
</evidence>
<sequence length="65" mass="7163">DNPVRFVRTQALVGAPRRGRTARAGPLRRRRDERDVRRAGDGLSGVRQGADRAPRRIAHPPATAV</sequence>
<reference evidence="2" key="1">
    <citation type="submission" date="2020-02" db="EMBL/GenBank/DDBJ databases">
        <authorList>
            <person name="Meier V. D."/>
        </authorList>
    </citation>
    <scope>NUCLEOTIDE SEQUENCE</scope>
    <source>
        <strain evidence="2">AVDCRST_MAG05</strain>
    </source>
</reference>
<organism evidence="2">
    <name type="scientific">uncultured Rubrobacteraceae bacterium</name>
    <dbReference type="NCBI Taxonomy" id="349277"/>
    <lineage>
        <taxon>Bacteria</taxon>
        <taxon>Bacillati</taxon>
        <taxon>Actinomycetota</taxon>
        <taxon>Rubrobacteria</taxon>
        <taxon>Rubrobacterales</taxon>
        <taxon>Rubrobacteraceae</taxon>
        <taxon>environmental samples</taxon>
    </lineage>
</organism>